<dbReference type="InterPro" id="IPR010619">
    <property type="entry name" value="ThrE-like_N"/>
</dbReference>
<evidence type="ECO:0000256" key="2">
    <source>
        <dbReference type="ARBA" id="ARBA00022475"/>
    </source>
</evidence>
<feature type="compositionally biased region" description="Basic residues" evidence="7">
    <location>
        <begin position="439"/>
        <end position="448"/>
    </location>
</feature>
<evidence type="ECO:0000256" key="5">
    <source>
        <dbReference type="ARBA" id="ARBA00023136"/>
    </source>
</evidence>
<dbReference type="AlphaFoldDB" id="A0A6A9V124"/>
<dbReference type="InterPro" id="IPR024528">
    <property type="entry name" value="ThrE_2"/>
</dbReference>
<feature type="compositionally biased region" description="Low complexity" evidence="7">
    <location>
        <begin position="449"/>
        <end position="473"/>
    </location>
</feature>
<evidence type="ECO:0000256" key="3">
    <source>
        <dbReference type="ARBA" id="ARBA00022692"/>
    </source>
</evidence>
<feature type="transmembrane region" description="Helical" evidence="8">
    <location>
        <begin position="204"/>
        <end position="225"/>
    </location>
</feature>
<dbReference type="PANTHER" id="PTHR34390:SF2">
    <property type="entry name" value="SUCCINATE TRANSPORTER SUBUNIT YJJP-RELATED"/>
    <property type="match status" value="1"/>
</dbReference>
<feature type="transmembrane region" description="Helical" evidence="8">
    <location>
        <begin position="353"/>
        <end position="374"/>
    </location>
</feature>
<evidence type="ECO:0000256" key="6">
    <source>
        <dbReference type="ARBA" id="ARBA00034125"/>
    </source>
</evidence>
<feature type="domain" description="Threonine/Serine exporter ThrE" evidence="10">
    <location>
        <begin position="283"/>
        <end position="410"/>
    </location>
</feature>
<dbReference type="PANTHER" id="PTHR34390">
    <property type="entry name" value="UPF0442 PROTEIN YJJB-RELATED"/>
    <property type="match status" value="1"/>
</dbReference>
<accession>A0A6A9V124</accession>
<proteinExistence type="inferred from homology"/>
<dbReference type="Pfam" id="PF06738">
    <property type="entry name" value="ThrE"/>
    <property type="match status" value="1"/>
</dbReference>
<comment type="caution">
    <text evidence="11">The sequence shown here is derived from an EMBL/GenBank/DDBJ whole genome shotgun (WGS) entry which is preliminary data.</text>
</comment>
<keyword evidence="3 8" id="KW-0812">Transmembrane</keyword>
<dbReference type="EMBL" id="WPCU01000007">
    <property type="protein sequence ID" value="MVA76669.1"/>
    <property type="molecule type" value="Genomic_DNA"/>
</dbReference>
<feature type="domain" description="Threonine/serine exporter-like N-terminal" evidence="9">
    <location>
        <begin position="15"/>
        <end position="255"/>
    </location>
</feature>
<keyword evidence="2" id="KW-1003">Cell membrane</keyword>
<dbReference type="Pfam" id="PF12821">
    <property type="entry name" value="ThrE_2"/>
    <property type="match status" value="1"/>
</dbReference>
<feature type="transmembrane region" description="Helical" evidence="8">
    <location>
        <begin position="302"/>
        <end position="322"/>
    </location>
</feature>
<evidence type="ECO:0000256" key="8">
    <source>
        <dbReference type="SAM" id="Phobius"/>
    </source>
</evidence>
<dbReference type="RefSeq" id="WP_156610282.1">
    <property type="nucleotide sequence ID" value="NZ_WPCU01000007.1"/>
</dbReference>
<reference evidence="11 12" key="1">
    <citation type="submission" date="2019-12" db="EMBL/GenBank/DDBJ databases">
        <title>Auraticoccus cholistani sp. nov., an actinomycete isolated from soil of Cholistan desert.</title>
        <authorList>
            <person name="Cheema M.T."/>
        </authorList>
    </citation>
    <scope>NUCLEOTIDE SEQUENCE [LARGE SCALE GENOMIC DNA]</scope>
    <source>
        <strain evidence="11 12">F435</strain>
    </source>
</reference>
<feature type="transmembrane region" description="Helical" evidence="8">
    <location>
        <begin position="237"/>
        <end position="262"/>
    </location>
</feature>
<dbReference type="Proteomes" id="UP000435304">
    <property type="component" value="Unassembled WGS sequence"/>
</dbReference>
<evidence type="ECO:0000256" key="4">
    <source>
        <dbReference type="ARBA" id="ARBA00022989"/>
    </source>
</evidence>
<comment type="similarity">
    <text evidence="6">Belongs to the ThrE exporter (TC 2.A.79) family.</text>
</comment>
<organism evidence="11 12">
    <name type="scientific">Auraticoccus cholistanensis</name>
    <dbReference type="NCBI Taxonomy" id="2656650"/>
    <lineage>
        <taxon>Bacteria</taxon>
        <taxon>Bacillati</taxon>
        <taxon>Actinomycetota</taxon>
        <taxon>Actinomycetes</taxon>
        <taxon>Propionibacteriales</taxon>
        <taxon>Propionibacteriaceae</taxon>
        <taxon>Auraticoccus</taxon>
    </lineage>
</organism>
<evidence type="ECO:0000256" key="1">
    <source>
        <dbReference type="ARBA" id="ARBA00004651"/>
    </source>
</evidence>
<feature type="transmembrane region" description="Helical" evidence="8">
    <location>
        <begin position="389"/>
        <end position="413"/>
    </location>
</feature>
<dbReference type="GO" id="GO:0015744">
    <property type="term" value="P:succinate transport"/>
    <property type="evidence" value="ECO:0007669"/>
    <property type="project" value="TreeGrafter"/>
</dbReference>
<sequence>MAPVPAENHITRTIDLCLRLGDLLMSNGAGAADVTVTMDSVARQYGLRHAAVDVTFTSLSMSYQEAEGSVAYTQMRQVQLREIDYEDLTRVDHLVSAVLAGEVDVAEARRAVLRLQSSGHQRPRWAVTLGWGVMSAGVAVMLGGDLWVVASALVTAVAIDRAQQLMSRRRLPAFYQQVAGGAIAMVFTVLVAAAGVGADPSLVVAANIIMLLSGIGFMGALQDALTGFYVTACARLLEALLSTAGIIVGVSGGLAAATLVGVDLGELAPGAATGIRALAALGIGAAVAAAGFGYASHARLRALPPIGLVAGLAVLVSAVVVQLGLGRLWSVGLAAVFVGLVGFGVARRVHVPPLVVVVSAVVPMLPGLSIYRGLSLLGEGVDGSAPEGILALVTAASIALALAAGVILGEYVAQPLAREARRLEQRLSGPRLVGPLRQRTGRSRRRSSTRPSSTRRPSTPRSSPRAPSPRRGS</sequence>
<evidence type="ECO:0000313" key="12">
    <source>
        <dbReference type="Proteomes" id="UP000435304"/>
    </source>
</evidence>
<keyword evidence="12" id="KW-1185">Reference proteome</keyword>
<gene>
    <name evidence="11" type="ORF">GC722_11640</name>
</gene>
<feature type="transmembrane region" description="Helical" evidence="8">
    <location>
        <begin position="178"/>
        <end position="198"/>
    </location>
</feature>
<feature type="region of interest" description="Disordered" evidence="7">
    <location>
        <begin position="428"/>
        <end position="473"/>
    </location>
</feature>
<dbReference type="InterPro" id="IPR050539">
    <property type="entry name" value="ThrE_Dicarb/AminoAcid_Exp"/>
</dbReference>
<name>A0A6A9V124_9ACTN</name>
<dbReference type="GO" id="GO:0005886">
    <property type="term" value="C:plasma membrane"/>
    <property type="evidence" value="ECO:0007669"/>
    <property type="project" value="UniProtKB-SubCell"/>
</dbReference>
<keyword evidence="4 8" id="KW-1133">Transmembrane helix</keyword>
<evidence type="ECO:0000313" key="11">
    <source>
        <dbReference type="EMBL" id="MVA76669.1"/>
    </source>
</evidence>
<evidence type="ECO:0000259" key="10">
    <source>
        <dbReference type="Pfam" id="PF12821"/>
    </source>
</evidence>
<evidence type="ECO:0000256" key="7">
    <source>
        <dbReference type="SAM" id="MobiDB-lite"/>
    </source>
</evidence>
<dbReference type="GO" id="GO:0022857">
    <property type="term" value="F:transmembrane transporter activity"/>
    <property type="evidence" value="ECO:0007669"/>
    <property type="project" value="InterPro"/>
</dbReference>
<feature type="transmembrane region" description="Helical" evidence="8">
    <location>
        <begin position="274"/>
        <end position="295"/>
    </location>
</feature>
<keyword evidence="5 8" id="KW-0472">Membrane</keyword>
<protein>
    <submittedName>
        <fullName evidence="11">Threonine/serine exporter family protein</fullName>
    </submittedName>
</protein>
<comment type="subcellular location">
    <subcellularLocation>
        <location evidence="1">Cell membrane</location>
        <topology evidence="1">Multi-pass membrane protein</topology>
    </subcellularLocation>
</comment>
<feature type="transmembrane region" description="Helical" evidence="8">
    <location>
        <begin position="125"/>
        <end position="158"/>
    </location>
</feature>
<evidence type="ECO:0000259" key="9">
    <source>
        <dbReference type="Pfam" id="PF06738"/>
    </source>
</evidence>
<feature type="transmembrane region" description="Helical" evidence="8">
    <location>
        <begin position="328"/>
        <end position="346"/>
    </location>
</feature>